<keyword evidence="3" id="KW-0547">Nucleotide-binding</keyword>
<evidence type="ECO:0000256" key="3">
    <source>
        <dbReference type="ARBA" id="ARBA00022741"/>
    </source>
</evidence>
<proteinExistence type="inferred from homology"/>
<dbReference type="PRINTS" id="PR00502">
    <property type="entry name" value="NUDIXFAMILY"/>
</dbReference>
<dbReference type="Proteomes" id="UP000236497">
    <property type="component" value="Unassembled WGS sequence"/>
</dbReference>
<dbReference type="SUPFAM" id="SSF55811">
    <property type="entry name" value="Nudix"/>
    <property type="match status" value="1"/>
</dbReference>
<dbReference type="CDD" id="cd03428">
    <property type="entry name" value="NUDIX_Ap4A_Nudt2"/>
    <property type="match status" value="1"/>
</dbReference>
<dbReference type="EMBL" id="CVTD020000010">
    <property type="protein sequence ID" value="CRZ33993.1"/>
    <property type="molecule type" value="Genomic_DNA"/>
</dbReference>
<dbReference type="InterPro" id="IPR020084">
    <property type="entry name" value="NUDIX_hydrolase_CS"/>
</dbReference>
<evidence type="ECO:0000313" key="9">
    <source>
        <dbReference type="Proteomes" id="UP000236497"/>
    </source>
</evidence>
<dbReference type="PANTHER" id="PTHR21340:SF0">
    <property type="entry name" value="BIS(5'-NUCLEOSYL)-TETRAPHOSPHATASE [ASYMMETRICAL]"/>
    <property type="match status" value="1"/>
</dbReference>
<evidence type="ECO:0000259" key="7">
    <source>
        <dbReference type="PROSITE" id="PS51462"/>
    </source>
</evidence>
<feature type="domain" description="Nudix hydrolase" evidence="7">
    <location>
        <begin position="2"/>
        <end position="131"/>
    </location>
</feature>
<gene>
    <name evidence="8" type="ORF">HHT355_0790</name>
</gene>
<dbReference type="Pfam" id="PF00293">
    <property type="entry name" value="NUDIX"/>
    <property type="match status" value="1"/>
</dbReference>
<dbReference type="GO" id="GO:0006167">
    <property type="term" value="P:AMP biosynthetic process"/>
    <property type="evidence" value="ECO:0007669"/>
    <property type="project" value="TreeGrafter"/>
</dbReference>
<protein>
    <recommendedName>
        <fullName evidence="2">Bis(5'-nucleosyl)-tetraphosphatase [asymmetrical]</fullName>
    </recommendedName>
    <alternativeName>
        <fullName evidence="5">Diadenosine 5',5'''-P1,P4-tetraphosphate asymmetrical hydrolase</fullName>
    </alternativeName>
</protein>
<sequence length="139" mass="16356">MKYEISCGGVVFTRIEGKILYVIIKSLEGYYGFPKGHMEGNETEEQTALREIFEETGLKVKLLPGFKTIVEYPLPKKEGVTKRVIYFAAEYENQEITYQKEELHGVYLMTYEEAMDVFQFENNRRVLKKVNEFINNIKY</sequence>
<accession>A0A0H5SUK3</accession>
<evidence type="ECO:0000256" key="6">
    <source>
        <dbReference type="RuleBase" id="RU003476"/>
    </source>
</evidence>
<dbReference type="Gene3D" id="3.90.79.10">
    <property type="entry name" value="Nucleoside Triphosphate Pyrophosphohydrolase"/>
    <property type="match status" value="1"/>
</dbReference>
<reference evidence="8 9" key="1">
    <citation type="submission" date="2015-06" db="EMBL/GenBank/DDBJ databases">
        <authorList>
            <person name="Wibberg Daniel"/>
        </authorList>
    </citation>
    <scope>NUCLEOTIDE SEQUENCE [LARGE SCALE GENOMIC DNA]</scope>
    <source>
        <strain evidence="8 9">T3/55T</strain>
    </source>
</reference>
<dbReference type="InterPro" id="IPR051325">
    <property type="entry name" value="Nudix_hydrolase_domain"/>
</dbReference>
<dbReference type="InterPro" id="IPR003565">
    <property type="entry name" value="Tetra_PHTase"/>
</dbReference>
<dbReference type="PANTHER" id="PTHR21340">
    <property type="entry name" value="DIADENOSINE 5,5-P1,P4-TETRAPHOSPHATE PYROPHOSPHOHYDROLASE MUTT"/>
    <property type="match status" value="1"/>
</dbReference>
<dbReference type="AlphaFoldDB" id="A0A0H5SUK3"/>
<evidence type="ECO:0000256" key="2">
    <source>
        <dbReference type="ARBA" id="ARBA00018911"/>
    </source>
</evidence>
<dbReference type="PROSITE" id="PS51462">
    <property type="entry name" value="NUDIX"/>
    <property type="match status" value="1"/>
</dbReference>
<comment type="similarity">
    <text evidence="1 6">Belongs to the Nudix hydrolase family.</text>
</comment>
<dbReference type="RefSeq" id="WP_103202119.1">
    <property type="nucleotide sequence ID" value="NZ_CVTD020000010.1"/>
</dbReference>
<dbReference type="OrthoDB" id="9795206at2"/>
<organism evidence="8 9">
    <name type="scientific">Herbinix hemicellulosilytica</name>
    <dbReference type="NCBI Taxonomy" id="1564487"/>
    <lineage>
        <taxon>Bacteria</taxon>
        <taxon>Bacillati</taxon>
        <taxon>Bacillota</taxon>
        <taxon>Clostridia</taxon>
        <taxon>Lachnospirales</taxon>
        <taxon>Lachnospiraceae</taxon>
        <taxon>Herbinix</taxon>
    </lineage>
</organism>
<dbReference type="GO" id="GO:0006754">
    <property type="term" value="P:ATP biosynthetic process"/>
    <property type="evidence" value="ECO:0007669"/>
    <property type="project" value="TreeGrafter"/>
</dbReference>
<dbReference type="GO" id="GO:0000166">
    <property type="term" value="F:nucleotide binding"/>
    <property type="evidence" value="ECO:0007669"/>
    <property type="project" value="UniProtKB-KW"/>
</dbReference>
<evidence type="ECO:0000313" key="8">
    <source>
        <dbReference type="EMBL" id="CRZ33993.1"/>
    </source>
</evidence>
<evidence type="ECO:0000256" key="4">
    <source>
        <dbReference type="ARBA" id="ARBA00022801"/>
    </source>
</evidence>
<keyword evidence="4 6" id="KW-0378">Hydrolase</keyword>
<keyword evidence="9" id="KW-1185">Reference proteome</keyword>
<dbReference type="GO" id="GO:0004081">
    <property type="term" value="F:bis(5'-nucleosyl)-tetraphosphatase (asymmetrical) activity"/>
    <property type="evidence" value="ECO:0007669"/>
    <property type="project" value="TreeGrafter"/>
</dbReference>
<dbReference type="PROSITE" id="PS00893">
    <property type="entry name" value="NUDIX_BOX"/>
    <property type="match status" value="1"/>
</dbReference>
<evidence type="ECO:0000256" key="1">
    <source>
        <dbReference type="ARBA" id="ARBA00005582"/>
    </source>
</evidence>
<dbReference type="InterPro" id="IPR000086">
    <property type="entry name" value="NUDIX_hydrolase_dom"/>
</dbReference>
<dbReference type="InterPro" id="IPR015797">
    <property type="entry name" value="NUDIX_hydrolase-like_dom_sf"/>
</dbReference>
<name>A0A0H5SUK3_HERHM</name>
<evidence type="ECO:0000256" key="5">
    <source>
        <dbReference type="ARBA" id="ARBA00032644"/>
    </source>
</evidence>
<dbReference type="InterPro" id="IPR020476">
    <property type="entry name" value="Nudix_hydrolase"/>
</dbReference>